<feature type="compositionally biased region" description="Basic and acidic residues" evidence="4">
    <location>
        <begin position="627"/>
        <end position="654"/>
    </location>
</feature>
<sequence length="947" mass="105676">MGSTGGDEFKSPQDVMDKYWENLITKIPGKVTNIFPPSLYANLVTAHPKSSLAHGKNAAESYQAAADRCRARVKRIVRECHRTNEKFTDPDFDFEGINPNTLVGLLSWYEDPPSGTPVARASSVGRALDTVVDSKILGSGPAALMDLRTIAGILQNSGYRSTSGPRSVHRIDWIFEKPQFTVDGFSSSDVQQGRSGDCWFIAAVATVCSNPTLMEKICVERDEECGAYGFVFYRDGEWIWTVVDDNLYLTREDFDARDESTYDPTGAKERKYKQNHQTGSDALYYASCSDQNETWLPLLEKAFAKVHGDYHSIGGGFSGEGIEDLTGGVTTMIWTNRILSKDRLWKELLEVNKLFLFSVSSPGDGNDNDVRRGLALSHAYSVLKAVEEEDQNGDKFRLVLVRNPWGHRNSSGAGEWNGPWSDGSSQWTPYWLEKLNHRFGDDGTFWIRYEDMCKHFDLLERTRLFDKEWTVVQHWTSVSVAWVTGYLATKFVVEIKKGGPTVFVLSQLDDRYFRGFEGKYMFDLHFILQEPEATAGDHIVRARGPYGGNRSISAEVDLEPGTYEVLPKIVAKRDADKPEVYEVVTKVAERNPQKLRQIGMNYDIANAKGLTESSEEERKGREKKRKEKEERKKKEADEAAKDRAEFAAWKERREMDRKATFEEYEAMKAMQAKRAQEVREATEACEAQRAKDAEDARKPFEAKEAREGKEALEAKGPQEPAPQGKEPSETTKKSDEEIEHDGKDIVEVKTTEADKTDEVDKDDGQDPSDKRGEEPEQKSKDEEEMDSGPKSEELKQDLPEPTEGPKEEIEPSSDEKNEDPGQDSPSLPGGTKPASDSDEATDSSPIHTPPPEPATMATPPRSHSPPPPSPRLATSPPWSSPPPPPPPPPPPRTTSPDNKQNPWNAVCVLGLRVYSKDPSVSIKLVRPKNAEEGAVLDADGVAAGATM</sequence>
<keyword evidence="3" id="KW-0788">Thiol protease</keyword>
<feature type="compositionally biased region" description="Basic and acidic residues" evidence="4">
    <location>
        <begin position="674"/>
        <end position="713"/>
    </location>
</feature>
<dbReference type="EMBL" id="KZ678131">
    <property type="protein sequence ID" value="PSN71339.1"/>
    <property type="molecule type" value="Genomic_DNA"/>
</dbReference>
<proteinExistence type="inferred from homology"/>
<dbReference type="PROSITE" id="PS50203">
    <property type="entry name" value="CALPAIN_CAT"/>
    <property type="match status" value="1"/>
</dbReference>
<dbReference type="CDD" id="cd00044">
    <property type="entry name" value="CysPc"/>
    <property type="match status" value="1"/>
</dbReference>
<name>A0A2T2P136_CORCC</name>
<dbReference type="InterPro" id="IPR001300">
    <property type="entry name" value="Peptidase_C2_calpain_cat"/>
</dbReference>
<feature type="active site" evidence="2 3">
    <location>
        <position position="378"/>
    </location>
</feature>
<feature type="active site" evidence="2 3">
    <location>
        <position position="198"/>
    </location>
</feature>
<reference evidence="6 7" key="1">
    <citation type="journal article" date="2018" name="Front. Microbiol.">
        <title>Genome-Wide Analysis of Corynespora cassiicola Leaf Fall Disease Putative Effectors.</title>
        <authorList>
            <person name="Lopez D."/>
            <person name="Ribeiro S."/>
            <person name="Label P."/>
            <person name="Fumanal B."/>
            <person name="Venisse J.S."/>
            <person name="Kohler A."/>
            <person name="de Oliveira R.R."/>
            <person name="Labutti K."/>
            <person name="Lipzen A."/>
            <person name="Lail K."/>
            <person name="Bauer D."/>
            <person name="Ohm R.A."/>
            <person name="Barry K.W."/>
            <person name="Spatafora J."/>
            <person name="Grigoriev I.V."/>
            <person name="Martin F.M."/>
            <person name="Pujade-Renaud V."/>
        </authorList>
    </citation>
    <scope>NUCLEOTIDE SEQUENCE [LARGE SCALE GENOMIC DNA]</scope>
    <source>
        <strain evidence="6 7">Philippines</strain>
    </source>
</reference>
<dbReference type="SMART" id="SM00230">
    <property type="entry name" value="CysPc"/>
    <property type="match status" value="1"/>
</dbReference>
<evidence type="ECO:0000313" key="6">
    <source>
        <dbReference type="EMBL" id="PSN71339.1"/>
    </source>
</evidence>
<feature type="active site" evidence="2 3">
    <location>
        <position position="403"/>
    </location>
</feature>
<evidence type="ECO:0000256" key="2">
    <source>
        <dbReference type="PIRSR" id="PIRSR622684-1"/>
    </source>
</evidence>
<dbReference type="GO" id="GO:0004198">
    <property type="term" value="F:calcium-dependent cysteine-type endopeptidase activity"/>
    <property type="evidence" value="ECO:0007669"/>
    <property type="project" value="InterPro"/>
</dbReference>
<dbReference type="Pfam" id="PF00648">
    <property type="entry name" value="Peptidase_C2"/>
    <property type="match status" value="1"/>
</dbReference>
<evidence type="ECO:0000259" key="5">
    <source>
        <dbReference type="PROSITE" id="PS50203"/>
    </source>
</evidence>
<dbReference type="Proteomes" id="UP000240883">
    <property type="component" value="Unassembled WGS sequence"/>
</dbReference>
<dbReference type="PANTHER" id="PTHR10183">
    <property type="entry name" value="CALPAIN"/>
    <property type="match status" value="1"/>
</dbReference>
<protein>
    <submittedName>
        <fullName evidence="6">Cysteine proteinase</fullName>
    </submittedName>
</protein>
<gene>
    <name evidence="6" type="ORF">BS50DRAFT_598305</name>
</gene>
<dbReference type="PROSITE" id="PS00139">
    <property type="entry name" value="THIOL_PROTEASE_CYS"/>
    <property type="match status" value="1"/>
</dbReference>
<feature type="compositionally biased region" description="Pro residues" evidence="4">
    <location>
        <begin position="878"/>
        <end position="893"/>
    </location>
</feature>
<organism evidence="6 7">
    <name type="scientific">Corynespora cassiicola Philippines</name>
    <dbReference type="NCBI Taxonomy" id="1448308"/>
    <lineage>
        <taxon>Eukaryota</taxon>
        <taxon>Fungi</taxon>
        <taxon>Dikarya</taxon>
        <taxon>Ascomycota</taxon>
        <taxon>Pezizomycotina</taxon>
        <taxon>Dothideomycetes</taxon>
        <taxon>Pleosporomycetidae</taxon>
        <taxon>Pleosporales</taxon>
        <taxon>Corynesporascaceae</taxon>
        <taxon>Corynespora</taxon>
    </lineage>
</organism>
<keyword evidence="7" id="KW-1185">Reference proteome</keyword>
<keyword evidence="3" id="KW-0378">Hydrolase</keyword>
<feature type="domain" description="Calpain catalytic" evidence="5">
    <location>
        <begin position="170"/>
        <end position="465"/>
    </location>
</feature>
<evidence type="ECO:0000313" key="7">
    <source>
        <dbReference type="Proteomes" id="UP000240883"/>
    </source>
</evidence>
<keyword evidence="3" id="KW-0645">Protease</keyword>
<dbReference type="SUPFAM" id="SSF54001">
    <property type="entry name" value="Cysteine proteinases"/>
    <property type="match status" value="1"/>
</dbReference>
<evidence type="ECO:0000256" key="4">
    <source>
        <dbReference type="SAM" id="MobiDB-lite"/>
    </source>
</evidence>
<dbReference type="STRING" id="1448308.A0A2T2P136"/>
<accession>A0A2T2P136</accession>
<dbReference type="InterPro" id="IPR022684">
    <property type="entry name" value="Calpain_cysteine_protease"/>
</dbReference>
<comment type="similarity">
    <text evidence="1">Belongs to the peptidase C2 family.</text>
</comment>
<evidence type="ECO:0000256" key="3">
    <source>
        <dbReference type="PROSITE-ProRule" id="PRU00239"/>
    </source>
</evidence>
<dbReference type="GO" id="GO:0006508">
    <property type="term" value="P:proteolysis"/>
    <property type="evidence" value="ECO:0007669"/>
    <property type="project" value="UniProtKB-KW"/>
</dbReference>
<dbReference type="AlphaFoldDB" id="A0A2T2P136"/>
<feature type="region of interest" description="Disordered" evidence="4">
    <location>
        <begin position="609"/>
        <end position="654"/>
    </location>
</feature>
<feature type="compositionally biased region" description="Basic and acidic residues" evidence="4">
    <location>
        <begin position="726"/>
        <end position="819"/>
    </location>
</feature>
<dbReference type="Gene3D" id="3.90.70.10">
    <property type="entry name" value="Cysteine proteinases"/>
    <property type="match status" value="1"/>
</dbReference>
<dbReference type="InterPro" id="IPR038765">
    <property type="entry name" value="Papain-like_cys_pep_sf"/>
</dbReference>
<feature type="region of interest" description="Disordered" evidence="4">
    <location>
        <begin position="669"/>
        <end position="903"/>
    </location>
</feature>
<dbReference type="OrthoDB" id="424753at2759"/>
<dbReference type="PANTHER" id="PTHR10183:SF425">
    <property type="entry name" value="CALPAIN-5"/>
    <property type="match status" value="1"/>
</dbReference>
<evidence type="ECO:0000256" key="1">
    <source>
        <dbReference type="ARBA" id="ARBA00007623"/>
    </source>
</evidence>
<dbReference type="InterPro" id="IPR000169">
    <property type="entry name" value="Pept_cys_AS"/>
</dbReference>